<keyword evidence="2" id="KW-0732">Signal</keyword>
<feature type="domain" description="FAS1" evidence="3">
    <location>
        <begin position="76"/>
        <end position="206"/>
    </location>
</feature>
<feature type="compositionally biased region" description="Low complexity" evidence="1">
    <location>
        <begin position="34"/>
        <end position="52"/>
    </location>
</feature>
<evidence type="ECO:0000256" key="2">
    <source>
        <dbReference type="SAM" id="SignalP"/>
    </source>
</evidence>
<organism evidence="4 5">
    <name type="scientific">Actinomadura meridiana</name>
    <dbReference type="NCBI Taxonomy" id="559626"/>
    <lineage>
        <taxon>Bacteria</taxon>
        <taxon>Bacillati</taxon>
        <taxon>Actinomycetota</taxon>
        <taxon>Actinomycetes</taxon>
        <taxon>Streptosporangiales</taxon>
        <taxon>Thermomonosporaceae</taxon>
        <taxon>Actinomadura</taxon>
    </lineage>
</organism>
<dbReference type="EMBL" id="BAABAS010000005">
    <property type="protein sequence ID" value="GAA4229669.1"/>
    <property type="molecule type" value="Genomic_DNA"/>
</dbReference>
<reference evidence="5" key="1">
    <citation type="journal article" date="2019" name="Int. J. Syst. Evol. Microbiol.">
        <title>The Global Catalogue of Microorganisms (GCM) 10K type strain sequencing project: providing services to taxonomists for standard genome sequencing and annotation.</title>
        <authorList>
            <consortium name="The Broad Institute Genomics Platform"/>
            <consortium name="The Broad Institute Genome Sequencing Center for Infectious Disease"/>
            <person name="Wu L."/>
            <person name="Ma J."/>
        </authorList>
    </citation>
    <scope>NUCLEOTIDE SEQUENCE [LARGE SCALE GENOMIC DNA]</scope>
    <source>
        <strain evidence="5">JCM 17440</strain>
    </source>
</reference>
<keyword evidence="5" id="KW-1185">Reference proteome</keyword>
<dbReference type="InterPro" id="IPR000782">
    <property type="entry name" value="FAS1_domain"/>
</dbReference>
<evidence type="ECO:0000313" key="4">
    <source>
        <dbReference type="EMBL" id="GAA4229669.1"/>
    </source>
</evidence>
<protein>
    <recommendedName>
        <fullName evidence="3">FAS1 domain-containing protein</fullName>
    </recommendedName>
</protein>
<dbReference type="Gene3D" id="2.30.180.10">
    <property type="entry name" value="FAS1 domain"/>
    <property type="match status" value="1"/>
</dbReference>
<evidence type="ECO:0000256" key="1">
    <source>
        <dbReference type="SAM" id="MobiDB-lite"/>
    </source>
</evidence>
<comment type="caution">
    <text evidence="4">The sequence shown here is derived from an EMBL/GenBank/DDBJ whole genome shotgun (WGS) entry which is preliminary data.</text>
</comment>
<sequence>MYRTRIAAGVLAAAAVATATTACSGDDEPDKGKAAAATASSAPSASSSSPSSDQPFGPGCSAVPASGKGSFSGMSTDPVATAASNNPVLSTLVSAVKQAGLVDTLNSAKNITVFAPTNDAFKKIPKSTLDKVMSDKKTLTGILTYHVVGQPIAPSGLSSGDFKTLNGAMLKTSGSGESFTIGESAPVICGNVHTANATVYIIDSVLMPPK</sequence>
<dbReference type="PANTHER" id="PTHR10900">
    <property type="entry name" value="PERIOSTIN-RELATED"/>
    <property type="match status" value="1"/>
</dbReference>
<gene>
    <name evidence="4" type="ORF">GCM10022254_22630</name>
</gene>
<dbReference type="PROSITE" id="PS50213">
    <property type="entry name" value="FAS1"/>
    <property type="match status" value="1"/>
</dbReference>
<dbReference type="RefSeq" id="WP_344894073.1">
    <property type="nucleotide sequence ID" value="NZ_BAABAS010000005.1"/>
</dbReference>
<dbReference type="InterPro" id="IPR050904">
    <property type="entry name" value="Adhesion/Biosynth-related"/>
</dbReference>
<dbReference type="PANTHER" id="PTHR10900:SF77">
    <property type="entry name" value="FI19380P1"/>
    <property type="match status" value="1"/>
</dbReference>
<dbReference type="InterPro" id="IPR036378">
    <property type="entry name" value="FAS1_dom_sf"/>
</dbReference>
<feature type="chain" id="PRO_5046572152" description="FAS1 domain-containing protein" evidence="2">
    <location>
        <begin position="23"/>
        <end position="210"/>
    </location>
</feature>
<accession>A0ABP8BXM6</accession>
<dbReference type="PROSITE" id="PS51257">
    <property type="entry name" value="PROKAR_LIPOPROTEIN"/>
    <property type="match status" value="1"/>
</dbReference>
<feature type="region of interest" description="Disordered" evidence="1">
    <location>
        <begin position="22"/>
        <end position="62"/>
    </location>
</feature>
<dbReference type="Proteomes" id="UP001501710">
    <property type="component" value="Unassembled WGS sequence"/>
</dbReference>
<dbReference type="Pfam" id="PF02469">
    <property type="entry name" value="Fasciclin"/>
    <property type="match status" value="1"/>
</dbReference>
<dbReference type="SMART" id="SM00554">
    <property type="entry name" value="FAS1"/>
    <property type="match status" value="1"/>
</dbReference>
<proteinExistence type="predicted"/>
<dbReference type="SUPFAM" id="SSF82153">
    <property type="entry name" value="FAS1 domain"/>
    <property type="match status" value="1"/>
</dbReference>
<evidence type="ECO:0000313" key="5">
    <source>
        <dbReference type="Proteomes" id="UP001501710"/>
    </source>
</evidence>
<evidence type="ECO:0000259" key="3">
    <source>
        <dbReference type="PROSITE" id="PS50213"/>
    </source>
</evidence>
<feature type="signal peptide" evidence="2">
    <location>
        <begin position="1"/>
        <end position="22"/>
    </location>
</feature>
<name>A0ABP8BXM6_9ACTN</name>